<protein>
    <submittedName>
        <fullName evidence="1">RNA recognition motif-containing protein</fullName>
    </submittedName>
</protein>
<keyword evidence="2" id="KW-1185">Reference proteome</keyword>
<sequence>MSELDALFDKLDQGGAPDQAAAEPAAAAAKRGAKAPPAEKYSKSMLFVRGIPRDATNSELEGFFSSVGPVRSCFVVGVKAAQPEGDADAGVEADADAGKASSDKSGNRGFGFVQYVLAEDAARAIEELAETKFRDQRRLMLDFAMRKHARMDGDAEGDPRPKRVRQDAPQKQPSDTRSKAPRASTDRGNGKSQGTESRTVTIGGIPAGATKKHLVKRTKKIGEPHSIVYPVPFAGATEEQLKDGAGGSAHVTFGNHATAVKAVKALHEHTFKGAKLTAQLKAERIDKSARLILRNLPFKVREGDLEKLLSECGTVLEVDLPRKSPGGPLRGFAFVQMGDFECATRAVEKWNGRELHGRTISAAIAIAKDKFQAMEEKGEIEKPVFGEAADSDVEMKDTEDKSGDDGSAAGSDEDDSDAMDEDSGDEHADEGADEDEDEDGDGDGEKTVVDESLKEGCTLFIRNLCFESDEDGLFNLFRKFGRLRYCRVVNDHQTGRSRGTAFVCFWNAADAAKCLEAADNAEKLLNKVGSTPAAALPDQRSKTVLLRDAPTTLDAASQFLLDGRNLLVAKAVDRKSAHDLATEGQQQRKSKDKRNTYLLKEGVVFPDTSSAALMAPADLEHHVKEYGVRKNQILKNPNLYMSKTRLTVHNIPRGIDDAALRSAVVSAIAKFKQEVKDGARQPLSKEEMDEGWDKMPRIKQAKIVRASDRVDAETGKGRSMGYGFIEFTTHAHALACLRYLNFSNSKKAFSKHLVDDAEPADSQKSAHAIARRSLRVMFAIENAQIIQKRELRHTLAERKRRTKNADASGAGDAEAQPHQAKNKVAKGRVGKKPSATGASWRDGKNSKSGKPAGKGKGKGKPARK</sequence>
<evidence type="ECO:0000313" key="2">
    <source>
        <dbReference type="Proteomes" id="UP001140087"/>
    </source>
</evidence>
<dbReference type="Proteomes" id="UP001140087">
    <property type="component" value="Unassembled WGS sequence"/>
</dbReference>
<proteinExistence type="predicted"/>
<accession>A0ACC1LCQ5</accession>
<reference evidence="1" key="1">
    <citation type="submission" date="2022-07" db="EMBL/GenBank/DDBJ databases">
        <title>Phylogenomic reconstructions and comparative analyses of Kickxellomycotina fungi.</title>
        <authorList>
            <person name="Reynolds N.K."/>
            <person name="Stajich J.E."/>
            <person name="Barry K."/>
            <person name="Grigoriev I.V."/>
            <person name="Crous P."/>
            <person name="Smith M.E."/>
        </authorList>
    </citation>
    <scope>NUCLEOTIDE SEQUENCE</scope>
    <source>
        <strain evidence="1">BCRC 34780</strain>
    </source>
</reference>
<gene>
    <name evidence="1" type="primary">NOP4</name>
    <name evidence="1" type="ORF">H4R21_001223</name>
</gene>
<dbReference type="EMBL" id="JANBUN010000234">
    <property type="protein sequence ID" value="KAJ2805534.1"/>
    <property type="molecule type" value="Genomic_DNA"/>
</dbReference>
<name>A0ACC1LCQ5_9FUNG</name>
<comment type="caution">
    <text evidence="1">The sequence shown here is derived from an EMBL/GenBank/DDBJ whole genome shotgun (WGS) entry which is preliminary data.</text>
</comment>
<organism evidence="1 2">
    <name type="scientific">Coemansia helicoidea</name>
    <dbReference type="NCBI Taxonomy" id="1286919"/>
    <lineage>
        <taxon>Eukaryota</taxon>
        <taxon>Fungi</taxon>
        <taxon>Fungi incertae sedis</taxon>
        <taxon>Zoopagomycota</taxon>
        <taxon>Kickxellomycotina</taxon>
        <taxon>Kickxellomycetes</taxon>
        <taxon>Kickxellales</taxon>
        <taxon>Kickxellaceae</taxon>
        <taxon>Coemansia</taxon>
    </lineage>
</organism>
<evidence type="ECO:0000313" key="1">
    <source>
        <dbReference type="EMBL" id="KAJ2805534.1"/>
    </source>
</evidence>